<sequence>MARAMRTDASCAVDDLDVVVTVRAAVLGGAATAAARAGPIGG</sequence>
<organism evidence="1 2">
    <name type="scientific">Mycobacterium parascrofulaceum ATCC BAA-614</name>
    <dbReference type="NCBI Taxonomy" id="525368"/>
    <lineage>
        <taxon>Bacteria</taxon>
        <taxon>Bacillati</taxon>
        <taxon>Actinomycetota</taxon>
        <taxon>Actinomycetes</taxon>
        <taxon>Mycobacteriales</taxon>
        <taxon>Mycobacteriaceae</taxon>
        <taxon>Mycobacterium</taxon>
        <taxon>Mycobacterium simiae complex</taxon>
    </lineage>
</organism>
<dbReference type="Proteomes" id="UP000003653">
    <property type="component" value="Unassembled WGS sequence"/>
</dbReference>
<dbReference type="AlphaFoldDB" id="D5P8T3"/>
<gene>
    <name evidence="1" type="ORF">HMPREF0591_2577</name>
</gene>
<dbReference type="EMBL" id="ADNV01000213">
    <property type="protein sequence ID" value="EFG77557.1"/>
    <property type="molecule type" value="Genomic_DNA"/>
</dbReference>
<accession>D5P8T3</accession>
<name>D5P8T3_9MYCO</name>
<evidence type="ECO:0000313" key="1">
    <source>
        <dbReference type="EMBL" id="EFG77557.1"/>
    </source>
</evidence>
<evidence type="ECO:0000313" key="2">
    <source>
        <dbReference type="Proteomes" id="UP000003653"/>
    </source>
</evidence>
<dbReference type="HOGENOM" id="CLU_3254362_0_0_11"/>
<protein>
    <submittedName>
        <fullName evidence="1">Uncharacterized protein</fullName>
    </submittedName>
</protein>
<proteinExistence type="predicted"/>
<keyword evidence="2" id="KW-1185">Reference proteome</keyword>
<comment type="caution">
    <text evidence="1">The sequence shown here is derived from an EMBL/GenBank/DDBJ whole genome shotgun (WGS) entry which is preliminary data.</text>
</comment>
<reference evidence="1 2" key="1">
    <citation type="submission" date="2010-04" db="EMBL/GenBank/DDBJ databases">
        <authorList>
            <person name="Muzny D."/>
            <person name="Qin X."/>
            <person name="Deng J."/>
            <person name="Jiang H."/>
            <person name="Liu Y."/>
            <person name="Qu J."/>
            <person name="Song X.-Z."/>
            <person name="Zhang L."/>
            <person name="Thornton R."/>
            <person name="Coyle M."/>
            <person name="Francisco L."/>
            <person name="Jackson L."/>
            <person name="Javaid M."/>
            <person name="Korchina V."/>
            <person name="Kovar C."/>
            <person name="Mata R."/>
            <person name="Mathew T."/>
            <person name="Ngo R."/>
            <person name="Nguyen L."/>
            <person name="Nguyen N."/>
            <person name="Okwuonu G."/>
            <person name="Ongeri F."/>
            <person name="Pham C."/>
            <person name="Simmons D."/>
            <person name="Wilczek-Boney K."/>
            <person name="Hale W."/>
            <person name="Jakkamsetti A."/>
            <person name="Pham P."/>
            <person name="Ruth R."/>
            <person name="San Lucas F."/>
            <person name="Warren J."/>
            <person name="Zhang J."/>
            <person name="Zhao Z."/>
            <person name="Zhou C."/>
            <person name="Zhu D."/>
            <person name="Lee S."/>
            <person name="Bess C."/>
            <person name="Blankenburg K."/>
            <person name="Forbes L."/>
            <person name="Fu Q."/>
            <person name="Gubbala S."/>
            <person name="Hirani K."/>
            <person name="Jayaseelan J.C."/>
            <person name="Lara F."/>
            <person name="Munidasa M."/>
            <person name="Palculict T."/>
            <person name="Patil S."/>
            <person name="Pu L.-L."/>
            <person name="Saada N."/>
            <person name="Tang L."/>
            <person name="Weissenberger G."/>
            <person name="Zhu Y."/>
            <person name="Hemphill L."/>
            <person name="Shang Y."/>
            <person name="Youmans B."/>
            <person name="Ayvaz T."/>
            <person name="Ross M."/>
            <person name="Santibanez J."/>
            <person name="Aqrawi P."/>
            <person name="Gross S."/>
            <person name="Joshi V."/>
            <person name="Fowler G."/>
            <person name="Nazareth L."/>
            <person name="Reid J."/>
            <person name="Worley K."/>
            <person name="Petrosino J."/>
            <person name="Highlander S."/>
            <person name="Gibbs R."/>
        </authorList>
    </citation>
    <scope>NUCLEOTIDE SEQUENCE [LARGE SCALE GENOMIC DNA]</scope>
    <source>
        <strain evidence="1 2">ATCC BAA-614</strain>
    </source>
</reference>